<evidence type="ECO:0000256" key="1">
    <source>
        <dbReference type="SAM" id="SignalP"/>
    </source>
</evidence>
<name>A0AAD3D7H0_9STRA</name>
<evidence type="ECO:0008006" key="4">
    <source>
        <dbReference type="Google" id="ProtNLM"/>
    </source>
</evidence>
<organism evidence="2 3">
    <name type="scientific">Chaetoceros tenuissimus</name>
    <dbReference type="NCBI Taxonomy" id="426638"/>
    <lineage>
        <taxon>Eukaryota</taxon>
        <taxon>Sar</taxon>
        <taxon>Stramenopiles</taxon>
        <taxon>Ochrophyta</taxon>
        <taxon>Bacillariophyta</taxon>
        <taxon>Coscinodiscophyceae</taxon>
        <taxon>Chaetocerotophycidae</taxon>
        <taxon>Chaetocerotales</taxon>
        <taxon>Chaetocerotaceae</taxon>
        <taxon>Chaetoceros</taxon>
    </lineage>
</organism>
<sequence length="306" mass="34115">MKEFIFVYVFTFALLLLDVDAFTPKQHLSIPLKRGYVKALYSSHEDIEAYVGPISSLGDMEGGIAVGELSLSVLVGPSQVASGRGLYLSIYEDIDDEDEESVVEEIIIPQGTPLCGYARGFFSDDQDGDKSVGFLFGENTSADTVAVFFNQQLMTLGDAIWDVYSEKQDTENFLFGHFVEVDSENGEVTIRPDTEFQSRIFIPDDPTDETKFAATSLGVFANDLAFDPSSSEEEYFDNSERNNILQLVWRLARDEKTGGLVPTWPVVIARKDVRLVNTVPMEVGLQYGYGYWEAVQKEGTSKYISD</sequence>
<evidence type="ECO:0000313" key="2">
    <source>
        <dbReference type="EMBL" id="GFH59244.1"/>
    </source>
</evidence>
<reference evidence="2 3" key="1">
    <citation type="journal article" date="2021" name="Sci. Rep.">
        <title>The genome of the diatom Chaetoceros tenuissimus carries an ancient integrated fragment of an extant virus.</title>
        <authorList>
            <person name="Hongo Y."/>
            <person name="Kimura K."/>
            <person name="Takaki Y."/>
            <person name="Yoshida Y."/>
            <person name="Baba S."/>
            <person name="Kobayashi G."/>
            <person name="Nagasaki K."/>
            <person name="Hano T."/>
            <person name="Tomaru Y."/>
        </authorList>
    </citation>
    <scope>NUCLEOTIDE SEQUENCE [LARGE SCALE GENOMIC DNA]</scope>
    <source>
        <strain evidence="2 3">NIES-3715</strain>
    </source>
</reference>
<feature type="chain" id="PRO_5042277985" description="Carbohydrate-binding domain-containing protein" evidence="1">
    <location>
        <begin position="22"/>
        <end position="306"/>
    </location>
</feature>
<keyword evidence="1" id="KW-0732">Signal</keyword>
<evidence type="ECO:0000313" key="3">
    <source>
        <dbReference type="Proteomes" id="UP001054902"/>
    </source>
</evidence>
<gene>
    <name evidence="2" type="ORF">CTEN210_15720</name>
</gene>
<accession>A0AAD3D7H0</accession>
<protein>
    <recommendedName>
        <fullName evidence="4">Carbohydrate-binding domain-containing protein</fullName>
    </recommendedName>
</protein>
<proteinExistence type="predicted"/>
<feature type="signal peptide" evidence="1">
    <location>
        <begin position="1"/>
        <end position="21"/>
    </location>
</feature>
<keyword evidence="3" id="KW-1185">Reference proteome</keyword>
<dbReference type="EMBL" id="BLLK01000062">
    <property type="protein sequence ID" value="GFH59244.1"/>
    <property type="molecule type" value="Genomic_DNA"/>
</dbReference>
<comment type="caution">
    <text evidence="2">The sequence shown here is derived from an EMBL/GenBank/DDBJ whole genome shotgun (WGS) entry which is preliminary data.</text>
</comment>
<dbReference type="AlphaFoldDB" id="A0AAD3D7H0"/>
<dbReference type="Proteomes" id="UP001054902">
    <property type="component" value="Unassembled WGS sequence"/>
</dbReference>